<dbReference type="InterPro" id="IPR011335">
    <property type="entry name" value="Restrct_endonuc-II-like"/>
</dbReference>
<feature type="domain" description="Restriction endonuclease type IV Mrr" evidence="2">
    <location>
        <begin position="7"/>
        <end position="63"/>
    </location>
</feature>
<proteinExistence type="predicted"/>
<protein>
    <recommendedName>
        <fullName evidence="6">Restriction endonuclease type IV Mrr domain-containing protein</fullName>
    </recommendedName>
</protein>
<dbReference type="Proteomes" id="UP000442695">
    <property type="component" value="Unassembled WGS sequence"/>
</dbReference>
<feature type="coiled-coil region" evidence="1">
    <location>
        <begin position="701"/>
        <end position="728"/>
    </location>
</feature>
<dbReference type="SUPFAM" id="SSF52540">
    <property type="entry name" value="P-loop containing nucleoside triphosphate hydrolases"/>
    <property type="match status" value="1"/>
</dbReference>
<dbReference type="Pfam" id="PF20720">
    <property type="entry name" value="nSTAND3"/>
    <property type="match status" value="1"/>
</dbReference>
<evidence type="ECO:0000259" key="2">
    <source>
        <dbReference type="Pfam" id="PF04471"/>
    </source>
</evidence>
<dbReference type="GO" id="GO:0009307">
    <property type="term" value="P:DNA restriction-modification system"/>
    <property type="evidence" value="ECO:0007669"/>
    <property type="project" value="InterPro"/>
</dbReference>
<dbReference type="InterPro" id="IPR007560">
    <property type="entry name" value="Restrct_endonuc_IV_Mrr"/>
</dbReference>
<dbReference type="CDD" id="cd00009">
    <property type="entry name" value="AAA"/>
    <property type="match status" value="1"/>
</dbReference>
<dbReference type="AlphaFoldDB" id="A0A7V8EBU0"/>
<keyword evidence="1" id="KW-0175">Coiled coil</keyword>
<dbReference type="Gene3D" id="3.40.1350.10">
    <property type="match status" value="1"/>
</dbReference>
<gene>
    <name evidence="4" type="ORF">GN299_26545</name>
</gene>
<accession>A0A7V8EBU0</accession>
<dbReference type="Gene3D" id="3.40.50.300">
    <property type="entry name" value="P-loop containing nucleotide triphosphate hydrolases"/>
    <property type="match status" value="1"/>
</dbReference>
<evidence type="ECO:0000313" key="4">
    <source>
        <dbReference type="EMBL" id="KAF0251859.1"/>
    </source>
</evidence>
<dbReference type="GO" id="GO:0004519">
    <property type="term" value="F:endonuclease activity"/>
    <property type="evidence" value="ECO:0007669"/>
    <property type="project" value="InterPro"/>
</dbReference>
<name>A0A7V8EBU0_PSEPU</name>
<reference evidence="4 5" key="1">
    <citation type="submission" date="2019-12" db="EMBL/GenBank/DDBJ databases">
        <authorList>
            <person name="Woiski C."/>
        </authorList>
    </citation>
    <scope>NUCLEOTIDE SEQUENCE [LARGE SCALE GENOMIC DNA]</scope>
    <source>
        <strain evidence="4 5">BOE100</strain>
    </source>
</reference>
<feature type="domain" description="Novel STAND NTPase 3" evidence="3">
    <location>
        <begin position="176"/>
        <end position="339"/>
    </location>
</feature>
<dbReference type="GO" id="GO:0003677">
    <property type="term" value="F:DNA binding"/>
    <property type="evidence" value="ECO:0007669"/>
    <property type="project" value="InterPro"/>
</dbReference>
<organism evidence="4 5">
    <name type="scientific">Pseudomonas putida</name>
    <name type="common">Arthrobacter siderocapsulatus</name>
    <dbReference type="NCBI Taxonomy" id="303"/>
    <lineage>
        <taxon>Bacteria</taxon>
        <taxon>Pseudomonadati</taxon>
        <taxon>Pseudomonadota</taxon>
        <taxon>Gammaproteobacteria</taxon>
        <taxon>Pseudomonadales</taxon>
        <taxon>Pseudomonadaceae</taxon>
        <taxon>Pseudomonas</taxon>
    </lineage>
</organism>
<evidence type="ECO:0000256" key="1">
    <source>
        <dbReference type="SAM" id="Coils"/>
    </source>
</evidence>
<dbReference type="SUPFAM" id="SSF52980">
    <property type="entry name" value="Restriction endonuclease-like"/>
    <property type="match status" value="1"/>
</dbReference>
<dbReference type="Pfam" id="PF04471">
    <property type="entry name" value="Mrr_cat"/>
    <property type="match status" value="1"/>
</dbReference>
<evidence type="ECO:0000259" key="3">
    <source>
        <dbReference type="Pfam" id="PF20720"/>
    </source>
</evidence>
<dbReference type="InterPro" id="IPR027417">
    <property type="entry name" value="P-loop_NTPase"/>
</dbReference>
<evidence type="ECO:0008006" key="6">
    <source>
        <dbReference type="Google" id="ProtNLM"/>
    </source>
</evidence>
<dbReference type="EMBL" id="WOWR01000051">
    <property type="protein sequence ID" value="KAF0251859.1"/>
    <property type="molecule type" value="Genomic_DNA"/>
</dbReference>
<dbReference type="InterPro" id="IPR049050">
    <property type="entry name" value="nSTAND3"/>
</dbReference>
<dbReference type="InterPro" id="IPR011856">
    <property type="entry name" value="tRNA_endonuc-like_dom_sf"/>
</dbReference>
<comment type="caution">
    <text evidence="4">The sequence shown here is derived from an EMBL/GenBank/DDBJ whole genome shotgun (WGS) entry which is preliminary data.</text>
</comment>
<evidence type="ECO:0000313" key="5">
    <source>
        <dbReference type="Proteomes" id="UP000442695"/>
    </source>
</evidence>
<sequence>MYYDFQMLSPDEFEALVADLFSAEWGSVLESYKPGKDSGIDLVHSRTDEACYRTIVQCKRYKSDGFNQLYSGFKGELKKLEKIRPSKYVIATSVCLSNANKLKLIELLAPWIKGTDDIYGQNEISTLLSRHERVVKTHFKLWISSTVALEAILNRKFFSLTHFTIDQVKSDMCKLVLHDGYERALSVLNEKNHCIISGNPGIGKTTLAKILLCHYTLQGYEPAVVHNDISDAWTLITRQQNSDANKIAILYDDFLGQSKHNQQKFGKNEESLLVTLIRYAEKNSNIKFIMTTREYIIADARREHSVFDNNAESIAKCTIDLADYKKSHRAKVLFNHLYFSDLPSNKISAVIESNLHKKIIEHEHFNPRIIYAICNKSNSESLAPQEFVSYVEQKLENPAEIWHGPFNNEIIPLSRWILTTLWTLGGKANIEILQEAVLELETFEFKAETSLLFKACLREIDNTFTTTELYPHASNPKQTIVEVSFQNPSISDFIESFLKSEPSWIHAISKQALFMAQYEEIESILKFIPVKESKKIASSLLARYQSKPGLPKGDTYRNHRGDLVFTDNDLYTRHEETLTLLRISEHTSDLGKSHYHDEFITTEGGWSKLLKALASSSTIHYSIRRLACWARSSSFWNIYKKEIKTSFNRALTNHIHSHPHWCQRIGAINALHETACVLEVDLTNLDILKLQHDALWRSREILDDEENIQTLEETADQLEQLLERLRFGLSSLVLDLRRKADSYIEHNADQENSDIVFSTSDSDELDIDQIFSELLTMHQHDQT</sequence>